<dbReference type="HOGENOM" id="CLU_066183_0_0_6"/>
<reference evidence="1 2" key="1">
    <citation type="journal article" date="2006" name="Nat. Biotechnol.">
        <title>Genome sequence of the ubiquitous hydrocarbon-degrading marine bacterium Alcanivorax borkumensis.</title>
        <authorList>
            <person name="Schneiker S."/>
            <person name="Martins dos Santos V.A.P."/>
            <person name="Bartels D."/>
            <person name="Bekel T."/>
            <person name="Brecht M."/>
            <person name="Buhrmester J."/>
            <person name="Chernikova T.N."/>
            <person name="Denaro R."/>
            <person name="Ferrer M."/>
            <person name="Gertler C."/>
            <person name="Goesmann A."/>
            <person name="Golyshina O.V."/>
            <person name="Kaminski F."/>
            <person name="Khachane A.N."/>
            <person name="Lang S."/>
            <person name="Linke B."/>
            <person name="McHardy A.C."/>
            <person name="Meyer F."/>
            <person name="Nechitaylo T."/>
            <person name="Puehler A."/>
            <person name="Regenhardt D."/>
            <person name="Rupp O."/>
            <person name="Sabirova J.S."/>
            <person name="Selbitschka W."/>
            <person name="Yakimov M.M."/>
            <person name="Timmis K.N."/>
            <person name="Vorhoelter F.-J."/>
            <person name="Weidner S."/>
            <person name="Kaiser O."/>
            <person name="Golyshin P.N."/>
        </authorList>
    </citation>
    <scope>NUCLEOTIDE SEQUENCE [LARGE SCALE GENOMIC DNA]</scope>
    <source>
        <strain evidence="2">ATCC 700651 / DSM 11573 / NCIMB 13689 / SK2</strain>
    </source>
</reference>
<dbReference type="CDD" id="cd03765">
    <property type="entry name" value="proteasome_beta_bacterial"/>
    <property type="match status" value="1"/>
</dbReference>
<dbReference type="EMBL" id="AM286690">
    <property type="protein sequence ID" value="CAL16557.1"/>
    <property type="molecule type" value="Genomic_DNA"/>
</dbReference>
<dbReference type="SUPFAM" id="SSF56235">
    <property type="entry name" value="N-terminal nucleophile aminohydrolases (Ntn hydrolases)"/>
    <property type="match status" value="1"/>
</dbReference>
<dbReference type="AlphaFoldDB" id="Q0VQJ1"/>
<evidence type="ECO:0008006" key="3">
    <source>
        <dbReference type="Google" id="ProtNLM"/>
    </source>
</evidence>
<dbReference type="OrthoDB" id="9786336at2"/>
<gene>
    <name evidence="1" type="ordered locus">ABO_1109</name>
</gene>
<dbReference type="Proteomes" id="UP000008871">
    <property type="component" value="Chromosome"/>
</dbReference>
<dbReference type="GO" id="GO:0005839">
    <property type="term" value="C:proteasome core complex"/>
    <property type="evidence" value="ECO:0007669"/>
    <property type="project" value="InterPro"/>
</dbReference>
<dbReference type="eggNOG" id="COG3484">
    <property type="taxonomic scope" value="Bacteria"/>
</dbReference>
<dbReference type="STRING" id="393595.ABO_1109"/>
<accession>Q0VQJ1</accession>
<organism evidence="1 2">
    <name type="scientific">Alcanivorax borkumensis (strain ATCC 700651 / DSM 11573 / NCIMB 13689 / SK2)</name>
    <dbReference type="NCBI Taxonomy" id="393595"/>
    <lineage>
        <taxon>Bacteria</taxon>
        <taxon>Pseudomonadati</taxon>
        <taxon>Pseudomonadota</taxon>
        <taxon>Gammaproteobacteria</taxon>
        <taxon>Oceanospirillales</taxon>
        <taxon>Alcanivoracaceae</taxon>
        <taxon>Alcanivorax</taxon>
    </lineage>
</organism>
<dbReference type="InterPro" id="IPR016545">
    <property type="entry name" value="UCP009120_prtse"/>
</dbReference>
<dbReference type="InterPro" id="IPR029055">
    <property type="entry name" value="Ntn_hydrolases_N"/>
</dbReference>
<dbReference type="Gene3D" id="3.60.20.10">
    <property type="entry name" value="Glutamine Phosphoribosylpyrophosphate, subunit 1, domain 1"/>
    <property type="match status" value="1"/>
</dbReference>
<dbReference type="GO" id="GO:0051603">
    <property type="term" value="P:proteolysis involved in protein catabolic process"/>
    <property type="evidence" value="ECO:0007669"/>
    <property type="project" value="InterPro"/>
</dbReference>
<sequence length="239" mass="26063">MTYCVAMGLEQGLVFAADSRTNAGVDQIATYRKLHKFEVAGERAVVILSAGNLATTQSVISLLNMRLGSDRPNLHGVSSMYDVASVVGSTCREVIMRDSGQSQSSVNFGSSFIVGGQIQGEAPRLFLVYPEGNFIESTRDTPYFQIGETKYGKPILDRVVDYSLSLKDAAKCALISLDSTIRSNLSVGLPLDVLLYQKDSLSLNNHHNVTENDANFRALGEAWSQGLREAFSCLPDVQW</sequence>
<dbReference type="InterPro" id="IPR001353">
    <property type="entry name" value="Proteasome_sua/b"/>
</dbReference>
<evidence type="ECO:0000313" key="2">
    <source>
        <dbReference type="Proteomes" id="UP000008871"/>
    </source>
</evidence>
<keyword evidence="2" id="KW-1185">Reference proteome</keyword>
<dbReference type="KEGG" id="abo:ABO_1109"/>
<dbReference type="RefSeq" id="WP_011588392.1">
    <property type="nucleotide sequence ID" value="NC_008260.1"/>
</dbReference>
<dbReference type="PIRSF" id="PIRSF009120">
    <property type="entry name" value="UCP009120_prtse"/>
    <property type="match status" value="1"/>
</dbReference>
<proteinExistence type="predicted"/>
<name>Q0VQJ1_ALCBS</name>
<evidence type="ECO:0000313" key="1">
    <source>
        <dbReference type="EMBL" id="CAL16557.1"/>
    </source>
</evidence>
<dbReference type="Pfam" id="PF00227">
    <property type="entry name" value="Proteasome"/>
    <property type="match status" value="1"/>
</dbReference>
<protein>
    <recommendedName>
        <fullName evidence="3">Proteasome-type protease</fullName>
    </recommendedName>
</protein>